<dbReference type="EMBL" id="JAYRBN010000056">
    <property type="protein sequence ID" value="KAL2742694.1"/>
    <property type="molecule type" value="Genomic_DNA"/>
</dbReference>
<protein>
    <submittedName>
        <fullName evidence="1">Uncharacterized protein</fullName>
    </submittedName>
</protein>
<proteinExistence type="predicted"/>
<reference evidence="1 2" key="1">
    <citation type="journal article" date="2024" name="Ann. Entomol. Soc. Am.">
        <title>Genomic analyses of the southern and eastern yellowjacket wasps (Hymenoptera: Vespidae) reveal evolutionary signatures of social life.</title>
        <authorList>
            <person name="Catto M.A."/>
            <person name="Caine P.B."/>
            <person name="Orr S.E."/>
            <person name="Hunt B.G."/>
            <person name="Goodisman M.A.D."/>
        </authorList>
    </citation>
    <scope>NUCLEOTIDE SEQUENCE [LARGE SCALE GENOMIC DNA]</scope>
    <source>
        <strain evidence="1">232</strain>
        <tissue evidence="1">Head and thorax</tissue>
    </source>
</reference>
<dbReference type="Proteomes" id="UP001607303">
    <property type="component" value="Unassembled WGS sequence"/>
</dbReference>
<evidence type="ECO:0000313" key="1">
    <source>
        <dbReference type="EMBL" id="KAL2742694.1"/>
    </source>
</evidence>
<evidence type="ECO:0000313" key="2">
    <source>
        <dbReference type="Proteomes" id="UP001607303"/>
    </source>
</evidence>
<keyword evidence="2" id="KW-1185">Reference proteome</keyword>
<name>A0ABD2CD68_VESMC</name>
<comment type="caution">
    <text evidence="1">The sequence shown here is derived from an EMBL/GenBank/DDBJ whole genome shotgun (WGS) entry which is preliminary data.</text>
</comment>
<organism evidence="1 2">
    <name type="scientific">Vespula maculifrons</name>
    <name type="common">Eastern yellow jacket</name>
    <name type="synonym">Wasp</name>
    <dbReference type="NCBI Taxonomy" id="7453"/>
    <lineage>
        <taxon>Eukaryota</taxon>
        <taxon>Metazoa</taxon>
        <taxon>Ecdysozoa</taxon>
        <taxon>Arthropoda</taxon>
        <taxon>Hexapoda</taxon>
        <taxon>Insecta</taxon>
        <taxon>Pterygota</taxon>
        <taxon>Neoptera</taxon>
        <taxon>Endopterygota</taxon>
        <taxon>Hymenoptera</taxon>
        <taxon>Apocrita</taxon>
        <taxon>Aculeata</taxon>
        <taxon>Vespoidea</taxon>
        <taxon>Vespidae</taxon>
        <taxon>Vespinae</taxon>
        <taxon>Vespula</taxon>
    </lineage>
</organism>
<gene>
    <name evidence="1" type="ORF">V1477_008183</name>
</gene>
<sequence>MARLETERPRRVSFDVGKSPKSLGVNFRISEDCGRSISSRAALVSAIFQTAPTYKIIGSHNVEKSVIKYQSFVSESFVDRTGLRYFLKFDKILMTCDRFVSKGEKTMTKKKR</sequence>
<dbReference type="AlphaFoldDB" id="A0ABD2CD68"/>
<accession>A0ABD2CD68</accession>